<feature type="compositionally biased region" description="Basic and acidic residues" evidence="1">
    <location>
        <begin position="356"/>
        <end position="367"/>
    </location>
</feature>
<feature type="compositionally biased region" description="Gly residues" evidence="1">
    <location>
        <begin position="89"/>
        <end position="99"/>
    </location>
</feature>
<protein>
    <submittedName>
        <fullName evidence="2">Uncharacterized protein</fullName>
    </submittedName>
</protein>
<dbReference type="Proteomes" id="UP000326924">
    <property type="component" value="Unassembled WGS sequence"/>
</dbReference>
<feature type="compositionally biased region" description="Gly residues" evidence="1">
    <location>
        <begin position="127"/>
        <end position="148"/>
    </location>
</feature>
<feature type="compositionally biased region" description="Polar residues" evidence="1">
    <location>
        <begin position="482"/>
        <end position="499"/>
    </location>
</feature>
<keyword evidence="3" id="KW-1185">Reference proteome</keyword>
<evidence type="ECO:0000313" key="3">
    <source>
        <dbReference type="Proteomes" id="UP000326924"/>
    </source>
</evidence>
<proteinExistence type="predicted"/>
<accession>A0A5J5F687</accession>
<feature type="compositionally biased region" description="Low complexity" evidence="1">
    <location>
        <begin position="17"/>
        <end position="32"/>
    </location>
</feature>
<feature type="compositionally biased region" description="Polar residues" evidence="1">
    <location>
        <begin position="454"/>
        <end position="466"/>
    </location>
</feature>
<sequence length="510" mass="54528">MSEDEDESTRGLSCCNFSSFRYGGGSRSSPSSSEHELQTLPPQPQPEQRRRPGWLDRYSRRVRRRARDQDPESEPDEAQDPSGNAEGSGNAGTGDGRGGVPDNQNGQGDSTHRQGGNGNTPPSQSGGNHGSAGNGSNGNGHEGNAGDGNGERNGAHNTGNGSDDHDSDDHEPTNNGNGADANSSSEDQDEGEEGAGDGYQQHCHAPGLSENNNNTQQPNPLPVAQQPTPAPQPIPGEDVRPEVLREIALVLQQIDLRIARLPGNQNLGPTLAPFLGPELRRYMDDGNAARSGDNTSTSVTATGNVQNLATTDPPLDTGNPEAVDDDHLPLSRTNTHTSSGSHGANPRTDPDEGEVADDRAEEQKDTASHNGSTGDQDSEEEFSHHPDRQPLRTPEHRIAGSEALEDDSSQSPLISGEQVDEAEQSRAIMWQEPRGPRSDRPEVEDQPAGVHPSQYHTQTIRLTPSQFLVPDREEPTAVRNPVDSTAQPTRTTANESTPGNVDEPDPEWYV</sequence>
<feature type="compositionally biased region" description="Basic and acidic residues" evidence="1">
    <location>
        <begin position="162"/>
        <end position="172"/>
    </location>
</feature>
<feature type="compositionally biased region" description="Acidic residues" evidence="1">
    <location>
        <begin position="186"/>
        <end position="195"/>
    </location>
</feature>
<organism evidence="2 3">
    <name type="scientific">Sphaerosporella brunnea</name>
    <dbReference type="NCBI Taxonomy" id="1250544"/>
    <lineage>
        <taxon>Eukaryota</taxon>
        <taxon>Fungi</taxon>
        <taxon>Dikarya</taxon>
        <taxon>Ascomycota</taxon>
        <taxon>Pezizomycotina</taxon>
        <taxon>Pezizomycetes</taxon>
        <taxon>Pezizales</taxon>
        <taxon>Pyronemataceae</taxon>
        <taxon>Sphaerosporella</taxon>
    </lineage>
</organism>
<feature type="compositionally biased region" description="Basic and acidic residues" evidence="1">
    <location>
        <begin position="434"/>
        <end position="443"/>
    </location>
</feature>
<dbReference type="EMBL" id="VXIS01000031">
    <property type="protein sequence ID" value="KAA8911883.1"/>
    <property type="molecule type" value="Genomic_DNA"/>
</dbReference>
<gene>
    <name evidence="2" type="ORF">FN846DRAFT_916907</name>
</gene>
<evidence type="ECO:0000313" key="2">
    <source>
        <dbReference type="EMBL" id="KAA8911883.1"/>
    </source>
</evidence>
<dbReference type="InParanoid" id="A0A5J5F687"/>
<feature type="compositionally biased region" description="Polar residues" evidence="1">
    <location>
        <begin position="292"/>
        <end position="310"/>
    </location>
</feature>
<feature type="region of interest" description="Disordered" evidence="1">
    <location>
        <begin position="283"/>
        <end position="510"/>
    </location>
</feature>
<evidence type="ECO:0000256" key="1">
    <source>
        <dbReference type="SAM" id="MobiDB-lite"/>
    </source>
</evidence>
<comment type="caution">
    <text evidence="2">The sequence shown here is derived from an EMBL/GenBank/DDBJ whole genome shotgun (WGS) entry which is preliminary data.</text>
</comment>
<name>A0A5J5F687_9PEZI</name>
<feature type="compositionally biased region" description="Low complexity" evidence="1">
    <location>
        <begin position="174"/>
        <end position="185"/>
    </location>
</feature>
<feature type="compositionally biased region" description="Polar residues" evidence="1">
    <location>
        <begin position="331"/>
        <end position="342"/>
    </location>
</feature>
<feature type="region of interest" description="Disordered" evidence="1">
    <location>
        <begin position="1"/>
        <end position="239"/>
    </location>
</feature>
<feature type="compositionally biased region" description="Low complexity" evidence="1">
    <location>
        <begin position="211"/>
        <end position="227"/>
    </location>
</feature>
<reference evidence="2 3" key="1">
    <citation type="submission" date="2019-09" db="EMBL/GenBank/DDBJ databases">
        <title>Draft genome of the ectomycorrhizal ascomycete Sphaerosporella brunnea.</title>
        <authorList>
            <consortium name="DOE Joint Genome Institute"/>
            <person name="Benucci G.M."/>
            <person name="Marozzi G."/>
            <person name="Antonielli L."/>
            <person name="Sanchez S."/>
            <person name="Marco P."/>
            <person name="Wang X."/>
            <person name="Falini L.B."/>
            <person name="Barry K."/>
            <person name="Haridas S."/>
            <person name="Lipzen A."/>
            <person name="Labutti K."/>
            <person name="Grigoriev I.V."/>
            <person name="Murat C."/>
            <person name="Martin F."/>
            <person name="Albertini E."/>
            <person name="Donnini D."/>
            <person name="Bonito G."/>
        </authorList>
    </citation>
    <scope>NUCLEOTIDE SEQUENCE [LARGE SCALE GENOMIC DNA]</scope>
    <source>
        <strain evidence="2 3">Sb_GMNB300</strain>
    </source>
</reference>
<feature type="compositionally biased region" description="Basic and acidic residues" evidence="1">
    <location>
        <begin position="47"/>
        <end position="59"/>
    </location>
</feature>
<feature type="compositionally biased region" description="Basic and acidic residues" evidence="1">
    <location>
        <begin position="381"/>
        <end position="399"/>
    </location>
</feature>
<dbReference type="AlphaFoldDB" id="A0A5J5F687"/>